<protein>
    <submittedName>
        <fullName evidence="2">Uncharacterized protein</fullName>
    </submittedName>
</protein>
<evidence type="ECO:0000256" key="1">
    <source>
        <dbReference type="SAM" id="MobiDB-lite"/>
    </source>
</evidence>
<accession>A0A7W9Q3A5</accession>
<feature type="region of interest" description="Disordered" evidence="1">
    <location>
        <begin position="272"/>
        <end position="296"/>
    </location>
</feature>
<proteinExistence type="predicted"/>
<sequence>MAPDQQTRNLAPGKCVARKAERRRTMECAERFEIGKRLATGHYPVTVDGRPAGFIYRRHGGWWAEMPGMTHHTRRPDRETAAAELVRIFDLGHKPSAYARPVPAPISSVTLHIPELRLTLPNLVRAAEATARLAELGWEPLHGYPGADNPWHMRCRLCGWKGRRFWSHLRGRNGDGIPRPANRHTSCIPTYLHAEKLRQFQAQQKSTCTCADRHPTTVDECRQVLTEILAAGKDYSRGLMMQKARVILERCSASSVRAVALRTALDKLTADGERTSARGAHDRPSRARRSLGQPVT</sequence>
<evidence type="ECO:0000313" key="2">
    <source>
        <dbReference type="EMBL" id="MBB5932559.1"/>
    </source>
</evidence>
<name>A0A7W9Q3A5_9ACTN</name>
<feature type="compositionally biased region" description="Basic and acidic residues" evidence="1">
    <location>
        <begin position="272"/>
        <end position="285"/>
    </location>
</feature>
<dbReference type="EMBL" id="JACHJK010000028">
    <property type="protein sequence ID" value="MBB5932559.1"/>
    <property type="molecule type" value="Genomic_DNA"/>
</dbReference>
<keyword evidence="3" id="KW-1185">Reference proteome</keyword>
<gene>
    <name evidence="2" type="ORF">FHS34_008069</name>
</gene>
<dbReference type="RefSeq" id="WP_184975118.1">
    <property type="nucleotide sequence ID" value="NZ_JACHJK010000028.1"/>
</dbReference>
<reference evidence="2 3" key="1">
    <citation type="submission" date="2020-08" db="EMBL/GenBank/DDBJ databases">
        <title>Genomic Encyclopedia of Type Strains, Phase III (KMG-III): the genomes of soil and plant-associated and newly described type strains.</title>
        <authorList>
            <person name="Whitman W."/>
        </authorList>
    </citation>
    <scope>NUCLEOTIDE SEQUENCE [LARGE SCALE GENOMIC DNA]</scope>
    <source>
        <strain evidence="2 3">CECT 3313</strain>
    </source>
</reference>
<evidence type="ECO:0000313" key="3">
    <source>
        <dbReference type="Proteomes" id="UP000585836"/>
    </source>
</evidence>
<dbReference type="AlphaFoldDB" id="A0A7W9Q3A5"/>
<organism evidence="2 3">
    <name type="scientific">Streptomyces echinatus</name>
    <dbReference type="NCBI Taxonomy" id="67293"/>
    <lineage>
        <taxon>Bacteria</taxon>
        <taxon>Bacillati</taxon>
        <taxon>Actinomycetota</taxon>
        <taxon>Actinomycetes</taxon>
        <taxon>Kitasatosporales</taxon>
        <taxon>Streptomycetaceae</taxon>
        <taxon>Streptomyces</taxon>
    </lineage>
</organism>
<comment type="caution">
    <text evidence="2">The sequence shown here is derived from an EMBL/GenBank/DDBJ whole genome shotgun (WGS) entry which is preliminary data.</text>
</comment>
<dbReference type="Proteomes" id="UP000585836">
    <property type="component" value="Unassembled WGS sequence"/>
</dbReference>